<reference evidence="5 6" key="1">
    <citation type="submission" date="2020-08" db="EMBL/GenBank/DDBJ databases">
        <title>Plant Genome Project.</title>
        <authorList>
            <person name="Zhang R.-G."/>
        </authorList>
    </citation>
    <scope>NUCLEOTIDE SEQUENCE [LARGE SCALE GENOMIC DNA]</scope>
    <source>
        <tissue evidence="5">Rhizome</tissue>
    </source>
</reference>
<proteinExistence type="predicted"/>
<dbReference type="Pfam" id="PF25793">
    <property type="entry name" value="WHD_2nd_NFRKB"/>
    <property type="match status" value="1"/>
</dbReference>
<feature type="region of interest" description="Disordered" evidence="3">
    <location>
        <begin position="2084"/>
        <end position="2121"/>
    </location>
</feature>
<dbReference type="Pfam" id="PF25041">
    <property type="entry name" value="UFL1_C"/>
    <property type="match status" value="1"/>
</dbReference>
<dbReference type="PROSITE" id="PS51916">
    <property type="entry name" value="DEUBAD"/>
    <property type="match status" value="1"/>
</dbReference>
<dbReference type="InterPro" id="IPR057748">
    <property type="entry name" value="NFRKB_WH_2"/>
</dbReference>
<evidence type="ECO:0000256" key="2">
    <source>
        <dbReference type="ARBA" id="ARBA00023242"/>
    </source>
</evidence>
<protein>
    <recommendedName>
        <fullName evidence="4">DEUBAD domain-containing protein</fullName>
    </recommendedName>
</protein>
<keyword evidence="2" id="KW-0539">Nucleus</keyword>
<feature type="compositionally biased region" description="Low complexity" evidence="3">
    <location>
        <begin position="570"/>
        <end position="579"/>
    </location>
</feature>
<organism evidence="5 6">
    <name type="scientific">Zingiber officinale</name>
    <name type="common">Ginger</name>
    <name type="synonym">Amomum zingiber</name>
    <dbReference type="NCBI Taxonomy" id="94328"/>
    <lineage>
        <taxon>Eukaryota</taxon>
        <taxon>Viridiplantae</taxon>
        <taxon>Streptophyta</taxon>
        <taxon>Embryophyta</taxon>
        <taxon>Tracheophyta</taxon>
        <taxon>Spermatophyta</taxon>
        <taxon>Magnoliopsida</taxon>
        <taxon>Liliopsida</taxon>
        <taxon>Zingiberales</taxon>
        <taxon>Zingiberaceae</taxon>
        <taxon>Zingiber</taxon>
    </lineage>
</organism>
<accession>A0A8J5FDF5</accession>
<feature type="region of interest" description="Disordered" evidence="3">
    <location>
        <begin position="1304"/>
        <end position="1334"/>
    </location>
</feature>
<dbReference type="InterPro" id="IPR056579">
    <property type="entry name" value="Ufl1_N"/>
</dbReference>
<feature type="region of interest" description="Disordered" evidence="3">
    <location>
        <begin position="946"/>
        <end position="970"/>
    </location>
</feature>
<dbReference type="CDD" id="cd21865">
    <property type="entry name" value="DEUBAD_NFRKB"/>
    <property type="match status" value="1"/>
</dbReference>
<evidence type="ECO:0000313" key="5">
    <source>
        <dbReference type="EMBL" id="KAG6485127.1"/>
    </source>
</evidence>
<dbReference type="PANTHER" id="PTHR13052">
    <property type="entry name" value="NFRKB-RELATED"/>
    <property type="match status" value="1"/>
</dbReference>
<dbReference type="GO" id="GO:0031011">
    <property type="term" value="C:Ino80 complex"/>
    <property type="evidence" value="ECO:0007669"/>
    <property type="project" value="InterPro"/>
</dbReference>
<feature type="region of interest" description="Disordered" evidence="3">
    <location>
        <begin position="535"/>
        <end position="607"/>
    </location>
</feature>
<dbReference type="Proteomes" id="UP000734854">
    <property type="component" value="Unassembled WGS sequence"/>
</dbReference>
<dbReference type="Pfam" id="PF23659">
    <property type="entry name" value="UFL1"/>
    <property type="match status" value="1"/>
</dbReference>
<feature type="region of interest" description="Disordered" evidence="3">
    <location>
        <begin position="1464"/>
        <end position="1486"/>
    </location>
</feature>
<dbReference type="InterPro" id="IPR056580">
    <property type="entry name" value="Ufl1_dom"/>
</dbReference>
<dbReference type="Pfam" id="PF09743">
    <property type="entry name" value="E3_UFM1_ligase"/>
    <property type="match status" value="1"/>
</dbReference>
<feature type="domain" description="DEUBAD" evidence="4">
    <location>
        <begin position="1021"/>
        <end position="1134"/>
    </location>
</feature>
<feature type="compositionally biased region" description="Polar residues" evidence="3">
    <location>
        <begin position="1514"/>
        <end position="1524"/>
    </location>
</feature>
<dbReference type="PANTHER" id="PTHR13052:SF0">
    <property type="entry name" value="DNA-BINDING PROTEIN-LIKE"/>
    <property type="match status" value="1"/>
</dbReference>
<feature type="compositionally biased region" description="Acidic residues" evidence="3">
    <location>
        <begin position="1472"/>
        <end position="1483"/>
    </location>
</feature>
<feature type="compositionally biased region" description="Basic and acidic residues" evidence="3">
    <location>
        <begin position="544"/>
        <end position="553"/>
    </location>
</feature>
<feature type="compositionally biased region" description="Basic and acidic residues" evidence="3">
    <location>
        <begin position="1312"/>
        <end position="1321"/>
    </location>
</feature>
<dbReference type="EMBL" id="JACMSC010000015">
    <property type="protein sequence ID" value="KAG6485127.1"/>
    <property type="molecule type" value="Genomic_DNA"/>
</dbReference>
<sequence length="2222" mass="248178">MDAELLELQRQFESAQQAKSSVRLSERNVVELVQKLHELGIIDFVLLHTASGKEYITSSDKFVNLLQDQLRLEMETEIKKLGRVSVIDLSDVIGVDLYHIETQAQKIVKDDPHLMLVNGEIISLSYWDSVAEEINEKLQESSQISLAEIAAHFQIGSELAVSVLEPRLGTLIKGRLEGGQLYTPAYVSRITAMVRGASRGITVPTNLSTVWSSLQQLLQDTDGASGVSMDGTFFQSLFNGLLKEGDILGSLRAGVFAHAQRESVDSFFSQNSYIGYEVLHKLAIPQPRQYLQSRYPEGIPLDVVFVHQSVVEMLDAAIEDAVEHGNCPQLIHLEGLRTCHVAKWVKSEWTRIHLPMKAGLEVEEFTRLASITFVHHPDAWLRFTSKPFPPTIMEWDELVINHGARGQAPFCYCGHPIYDSSSLPMGCQGTLIDLEIFCCQKIDVLSVLPPYVGGQDVLKILSLCSSLQRATKSSQAIILGESCVFSSIFVKFFVWLEFRSVLAVINSDLFERVEKEMDELCQGVGSNLYSASSMKVGVSSDPNNESKERDDGGSKYNVTEKGGKKKKGKSTASGKTGATEDNLDSQENLPGKSKKNQRKNRDTGSLDVFDVKSVAKKGSSKLTEDSLNVPSEDWIKQKILLLAPDLGESGDPEDSLALVKHLSSHLRPMLVNSWMKRRDTIILENSEKRRKLLDNLQKQLDEVFLDLQLYEKALELFEDDPSVSEKENNLMNGINIEDCDNMESVSLTCADRVSLAKGLPASFAVKAQTAVEALEGKEQSRNCLEDQLTFGMKFAIACALCTPIRLDTFITTLRDLVEESGLLVKKLDKKLERTLLHSYRKDLTSQVSIETDPVQLLSKVVALLYMQVYNKALQAPGRAISAAISRLKEKLPDSAYKDLMEYHKITVTLLALQSAATGDFPVLFGCWRAEDCILSGGSMAILKDDSRVSRRDRKSSPVSRGSGSIQDTEEEACTRSAKVVSYASEISDVDSGMESDEFDPAELGEPGTQLCQVGNQSFSVPLELYDLSALGTVLSLETWNECLSEDERFLLAEYLPDMDQETFGRTLKELFSRENFHFGSPLDTLFIQLKGGLCDPRIVLYRRGSSFLQRHEYYHHLCKYHNSMVRTLVRTKDAWRKCSGYAIEERLRLLNIPRSQRPLSYVGNDDVSCEMASESGDSDNWHLNKRFKKDQQFVKPAFDIMPHKIDMTYQSVKDTKEYSKGVLKVAPSKVLAQECVGSSHGYPSALKHGSKQNKFAGYDVKASKRTRDHISNDHDDREEEFVASQGDWAARNSHAVARTNMLISGKKQGQQKRYDTDSHNDEDPEIDNNFSQGCGGKWNSGQEITSYIHDSSEHTKAKYFDRVWVYPSTRSDRKNKLIDSMQLNEIHEEAISLSHSAKSDRIGKEYRAGKSGAGHELKNKSYKHSLVQMVNSPIQKDSRSRISQGRMKKNETQYENKGVTYLRDSSMISGSEETESDSSEQVEDDRFPIATRKSNKLMKGDNKVYAGFPDVNKSGHTPESNSVKGKNGEPTKKALLQHPSAKLRNAEKRHKAMADMHHSPEQSLYADDYGGGVMDEHKESLHGMPKSRGSKKLINKLVNMMEVSDGPRIDAAQERSDMPLIGCNSLSKKSKLTVNAHLLSEQDESVHLQDSPNLQVDDRVGTRKGKRKIDVETEMLNDINPDLVRSGKVSGDGEPKVKSQKKPFTIITPTIHTGFSFSIVHLLSAIRKAMITPLIEDTARIASHLHDNSGPKIFTDGQHKVHQIATDIHILQSFENMGKHSTGSGEDTGFLSLTVQEIVDRVRLNPGDPYILETQEPLTDLVRGVLKIFSSKTAPLGAKGWKPFVSYEKSNKSWSWVGPIASSSHNDNGEEETLADAWGIPHKMLVKLVDTFANWLKSSQITLQQIGSLPPPPASLLLNVDEKARFKDLRAQKSLNTINPSSDEVRAYFHREELLRYSIPDRAFSYTAADGKKSIVAPLKRGGGKPTSKARDHFMLKPDRPPHVTILCLVRDAAARLPGRIGTRADVCTLLRDSQYVVENISDAQVNQVVSGALDRLHYERDPCVQFDSERKLWVYLHRDREEEDFEDDGTSSTKKWKRQRKDSLDQSDMGPVNDVDSAALVGGSGLDDEHNFNVLTSPIRAGGIAEVSSEDVGLNIDNTNACIDSTTIKKDHDNWGGLGSNPLRERLVCQENSTDDFDDGTFGQERPISLQYDLTMKNRLY</sequence>
<name>A0A8J5FDF5_ZINOF</name>
<dbReference type="InterPro" id="IPR044867">
    <property type="entry name" value="DEUBAD_dom"/>
</dbReference>
<feature type="region of interest" description="Disordered" evidence="3">
    <location>
        <begin position="1506"/>
        <end position="1534"/>
    </location>
</feature>
<keyword evidence="6" id="KW-1185">Reference proteome</keyword>
<evidence type="ECO:0000259" key="4">
    <source>
        <dbReference type="PROSITE" id="PS51916"/>
    </source>
</evidence>
<comment type="caution">
    <text evidence="5">The sequence shown here is derived from an EMBL/GenBank/DDBJ whole genome shotgun (WGS) entry which is preliminary data.</text>
</comment>
<dbReference type="InterPro" id="IPR024867">
    <property type="entry name" value="NFRKB"/>
</dbReference>
<dbReference type="InterPro" id="IPR056761">
    <property type="entry name" value="Ufl1-like_C"/>
</dbReference>
<evidence type="ECO:0000256" key="3">
    <source>
        <dbReference type="SAM" id="MobiDB-lite"/>
    </source>
</evidence>
<evidence type="ECO:0000313" key="6">
    <source>
        <dbReference type="Proteomes" id="UP000734854"/>
    </source>
</evidence>
<comment type="subcellular location">
    <subcellularLocation>
        <location evidence="1">Nucleus</location>
    </subcellularLocation>
</comment>
<evidence type="ECO:0000256" key="1">
    <source>
        <dbReference type="ARBA" id="ARBA00004123"/>
    </source>
</evidence>
<gene>
    <name evidence="5" type="ORF">ZIOFF_053656</name>
</gene>